<comment type="caution">
    <text evidence="3">The sequence shown here is derived from an EMBL/GenBank/DDBJ whole genome shotgun (WGS) entry which is preliminary data.</text>
</comment>
<proteinExistence type="predicted"/>
<feature type="region of interest" description="Disordered" evidence="2">
    <location>
        <begin position="427"/>
        <end position="469"/>
    </location>
</feature>
<evidence type="ECO:0000313" key="3">
    <source>
        <dbReference type="EMBL" id="OMJ93579.1"/>
    </source>
</evidence>
<feature type="coiled-coil region" evidence="1">
    <location>
        <begin position="563"/>
        <end position="618"/>
    </location>
</feature>
<dbReference type="AlphaFoldDB" id="A0A1R2CX43"/>
<gene>
    <name evidence="3" type="ORF">SteCoe_3416</name>
</gene>
<feature type="coiled-coil region" evidence="1">
    <location>
        <begin position="507"/>
        <end position="534"/>
    </location>
</feature>
<dbReference type="OrthoDB" id="327784at2759"/>
<feature type="coiled-coil region" evidence="1">
    <location>
        <begin position="249"/>
        <end position="304"/>
    </location>
</feature>
<reference evidence="3 4" key="1">
    <citation type="submission" date="2016-11" db="EMBL/GenBank/DDBJ databases">
        <title>The macronuclear genome of Stentor coeruleus: a giant cell with tiny introns.</title>
        <authorList>
            <person name="Slabodnick M."/>
            <person name="Ruby J.G."/>
            <person name="Reiff S.B."/>
            <person name="Swart E.C."/>
            <person name="Gosai S."/>
            <person name="Prabakaran S."/>
            <person name="Witkowska E."/>
            <person name="Larue G.E."/>
            <person name="Fisher S."/>
            <person name="Freeman R.M."/>
            <person name="Gunawardena J."/>
            <person name="Chu W."/>
            <person name="Stover N.A."/>
            <person name="Gregory B.D."/>
            <person name="Nowacki M."/>
            <person name="Derisi J."/>
            <person name="Roy S.W."/>
            <person name="Marshall W.F."/>
            <person name="Sood P."/>
        </authorList>
    </citation>
    <scope>NUCLEOTIDE SEQUENCE [LARGE SCALE GENOMIC DNA]</scope>
    <source>
        <strain evidence="3">WM001</strain>
    </source>
</reference>
<keyword evidence="1" id="KW-0175">Coiled coil</keyword>
<accession>A0A1R2CX43</accession>
<dbReference type="EMBL" id="MPUH01000040">
    <property type="protein sequence ID" value="OMJ93579.1"/>
    <property type="molecule type" value="Genomic_DNA"/>
</dbReference>
<protein>
    <submittedName>
        <fullName evidence="3">Uncharacterized protein</fullName>
    </submittedName>
</protein>
<evidence type="ECO:0000256" key="1">
    <source>
        <dbReference type="SAM" id="Coils"/>
    </source>
</evidence>
<evidence type="ECO:0000313" key="4">
    <source>
        <dbReference type="Proteomes" id="UP000187209"/>
    </source>
</evidence>
<sequence length="629" mass="72863">MARSRNNETLNFQIDKLSEAIESMMKGFETLQTPRILDSDLIRVKPPNSMHVGLTGDEDISDPDSFCREPDDEIERPELHLDRLAMIIEDFRSFESRKLENSYEDFTQSPCQVSKILELICERINDKYGISLPFSDLEDFISAFQGVIQSQIDCSLVDLHSFILRICEMIQKEQPSCQKFSLGNTILSIHIKDRPRKRFQKTDYSVNYDQAIEKLLQDKDLPDEIKSIGRIRKNLLSTLNLEKVRKMEVDEIREDLEHQLADVEIMKKKFFNQLESLSKFSKQLRQKDIELIKLREGLEDIEADLKLQRQVFEDKEVKHYDKIKVVKSKINEICPDMTSSVEIKPMHSIETSSTGRLSPLVLQIRTSTPVLQMRSSDITCDELSALQNELAMLEAGPQDSNTLLKITRVKTQISTIRSATAINNSMRNSASSFNKMNDHKRNTSNCSSGDSNIPPSPLPRSGCSSPIGPDNLYNSQILLRRTAPRPPAPGPRKAPQKAKEKETPDDIEIIRNQLRIQESRLKEREELIEEKENRLQRTWMRLPNSEELISMVQKELNYLGMIKKDYEDKYEDLNAELVTFAKKTSQLKVKERELENKMIELGKDKKQMEDDRRIYEQKYEIIMNVLESL</sequence>
<evidence type="ECO:0000256" key="2">
    <source>
        <dbReference type="SAM" id="MobiDB-lite"/>
    </source>
</evidence>
<organism evidence="3 4">
    <name type="scientific">Stentor coeruleus</name>
    <dbReference type="NCBI Taxonomy" id="5963"/>
    <lineage>
        <taxon>Eukaryota</taxon>
        <taxon>Sar</taxon>
        <taxon>Alveolata</taxon>
        <taxon>Ciliophora</taxon>
        <taxon>Postciliodesmatophora</taxon>
        <taxon>Heterotrichea</taxon>
        <taxon>Heterotrichida</taxon>
        <taxon>Stentoridae</taxon>
        <taxon>Stentor</taxon>
    </lineage>
</organism>
<dbReference type="Proteomes" id="UP000187209">
    <property type="component" value="Unassembled WGS sequence"/>
</dbReference>
<keyword evidence="4" id="KW-1185">Reference proteome</keyword>
<name>A0A1R2CX43_9CILI</name>
<feature type="region of interest" description="Disordered" evidence="2">
    <location>
        <begin position="481"/>
        <end position="505"/>
    </location>
</feature>
<feature type="compositionally biased region" description="Polar residues" evidence="2">
    <location>
        <begin position="443"/>
        <end position="453"/>
    </location>
</feature>